<dbReference type="Proteomes" id="UP000003277">
    <property type="component" value="Unassembled WGS sequence"/>
</dbReference>
<protein>
    <submittedName>
        <fullName evidence="1">Uncharacterized protein</fullName>
    </submittedName>
</protein>
<keyword evidence="2" id="KW-1185">Reference proteome</keyword>
<reference evidence="1 2" key="1">
    <citation type="submission" date="2011-11" db="EMBL/GenBank/DDBJ databases">
        <title>The Genome Sequence of Dialister succinatiphilus YIT 11850.</title>
        <authorList>
            <consortium name="The Broad Institute Genome Sequencing Platform"/>
            <person name="Earl A."/>
            <person name="Ward D."/>
            <person name="Feldgarden M."/>
            <person name="Gevers D."/>
            <person name="Morotomi M."/>
            <person name="Young S.K."/>
            <person name="Zeng Q."/>
            <person name="Gargeya S."/>
            <person name="Fitzgerald M."/>
            <person name="Haas B."/>
            <person name="Abouelleil A."/>
            <person name="Alvarado L."/>
            <person name="Arachchi H.M."/>
            <person name="Berlin A."/>
            <person name="Brown A."/>
            <person name="Chapman S.B."/>
            <person name="Dunbar C."/>
            <person name="Gearin G."/>
            <person name="Goldberg J."/>
            <person name="Griggs A."/>
            <person name="Gujja S."/>
            <person name="Heiman D."/>
            <person name="Howarth C."/>
            <person name="Lui A."/>
            <person name="MacDonald P.J.P."/>
            <person name="Montmayeur A."/>
            <person name="Murphy C."/>
            <person name="Neiman D."/>
            <person name="Pearson M."/>
            <person name="Priest M."/>
            <person name="Roberts A."/>
            <person name="Saif S."/>
            <person name="Shea T."/>
            <person name="Sisk P."/>
            <person name="Stolte C."/>
            <person name="Sykes S."/>
            <person name="Wortman J."/>
            <person name="Nusbaum C."/>
            <person name="Birren B."/>
        </authorList>
    </citation>
    <scope>NUCLEOTIDE SEQUENCE [LARGE SCALE GENOMIC DNA]</scope>
    <source>
        <strain evidence="1 2">YIT 11850</strain>
    </source>
</reference>
<name>H1D2P7_9FIRM</name>
<sequence length="57" mass="6999">MKKVNVMKNKKLYILARYVIIYIKYKIINERISTMIRNVRQSQLILEEENHDILVDY</sequence>
<accession>H1D2P7</accession>
<proteinExistence type="predicted"/>
<comment type="caution">
    <text evidence="1">The sequence shown here is derived from an EMBL/GenBank/DDBJ whole genome shotgun (WGS) entry which is preliminary data.</text>
</comment>
<evidence type="ECO:0000313" key="2">
    <source>
        <dbReference type="Proteomes" id="UP000003277"/>
    </source>
</evidence>
<evidence type="ECO:0000313" key="1">
    <source>
        <dbReference type="EMBL" id="EHO62167.1"/>
    </source>
</evidence>
<organism evidence="1 2">
    <name type="scientific">Dialister succinatiphilus YIT 11850</name>
    <dbReference type="NCBI Taxonomy" id="742743"/>
    <lineage>
        <taxon>Bacteria</taxon>
        <taxon>Bacillati</taxon>
        <taxon>Bacillota</taxon>
        <taxon>Negativicutes</taxon>
        <taxon>Veillonellales</taxon>
        <taxon>Veillonellaceae</taxon>
        <taxon>Dialister</taxon>
    </lineage>
</organism>
<gene>
    <name evidence="1" type="ORF">HMPREF9453_01885</name>
</gene>
<dbReference type="HOGENOM" id="CLU_2989344_0_0_9"/>
<dbReference type="AlphaFoldDB" id="H1D2P7"/>
<dbReference type="EMBL" id="ADLT01000065">
    <property type="protein sequence ID" value="EHO62167.1"/>
    <property type="molecule type" value="Genomic_DNA"/>
</dbReference>